<evidence type="ECO:0000313" key="1">
    <source>
        <dbReference type="EMBL" id="CCA69176.1"/>
    </source>
</evidence>
<organism evidence="1 2">
    <name type="scientific">Serendipita indica (strain DSM 11827)</name>
    <name type="common">Root endophyte fungus</name>
    <name type="synonym">Piriformospora indica</name>
    <dbReference type="NCBI Taxonomy" id="1109443"/>
    <lineage>
        <taxon>Eukaryota</taxon>
        <taxon>Fungi</taxon>
        <taxon>Dikarya</taxon>
        <taxon>Basidiomycota</taxon>
        <taxon>Agaricomycotina</taxon>
        <taxon>Agaricomycetes</taxon>
        <taxon>Sebacinales</taxon>
        <taxon>Serendipitaceae</taxon>
        <taxon>Serendipita</taxon>
    </lineage>
</organism>
<dbReference type="EMBL" id="CAFZ01000048">
    <property type="protein sequence ID" value="CCA69176.1"/>
    <property type="molecule type" value="Genomic_DNA"/>
</dbReference>
<dbReference type="Proteomes" id="UP000007148">
    <property type="component" value="Unassembled WGS sequence"/>
</dbReference>
<name>G4TCX4_SERID</name>
<comment type="caution">
    <text evidence="1">The sequence shown here is derived from an EMBL/GenBank/DDBJ whole genome shotgun (WGS) entry which is preliminary data.</text>
</comment>
<dbReference type="HOGENOM" id="CLU_3143615_0_0_1"/>
<evidence type="ECO:0000313" key="2">
    <source>
        <dbReference type="Proteomes" id="UP000007148"/>
    </source>
</evidence>
<keyword evidence="2" id="KW-1185">Reference proteome</keyword>
<proteinExistence type="predicted"/>
<dbReference type="InParanoid" id="G4TCX4"/>
<accession>G4TCX4</accession>
<sequence length="49" mass="5608">MWGVNDVVATYSMGRAPWEYASSEGTQHILENQARNQDLIVSRTREPDK</sequence>
<gene>
    <name evidence="1" type="ORF">PIIN_03076</name>
</gene>
<dbReference type="AlphaFoldDB" id="G4TCX4"/>
<protein>
    <submittedName>
        <fullName evidence="1">Uncharacterized protein</fullName>
    </submittedName>
</protein>
<reference evidence="1 2" key="1">
    <citation type="journal article" date="2011" name="PLoS Pathog.">
        <title>Endophytic Life Strategies Decoded by Genome and Transcriptome Analyses of the Mutualistic Root Symbiont Piriformospora indica.</title>
        <authorList>
            <person name="Zuccaro A."/>
            <person name="Lahrmann U."/>
            <person name="Guldener U."/>
            <person name="Langen G."/>
            <person name="Pfiffi S."/>
            <person name="Biedenkopf D."/>
            <person name="Wong P."/>
            <person name="Samans B."/>
            <person name="Grimm C."/>
            <person name="Basiewicz M."/>
            <person name="Murat C."/>
            <person name="Martin F."/>
            <person name="Kogel K.H."/>
        </authorList>
    </citation>
    <scope>NUCLEOTIDE SEQUENCE [LARGE SCALE GENOMIC DNA]</scope>
    <source>
        <strain evidence="1 2">DSM 11827</strain>
    </source>
</reference>